<gene>
    <name evidence="1" type="ORF">WFZ85_04405</name>
</gene>
<evidence type="ECO:0000313" key="1">
    <source>
        <dbReference type="EMBL" id="MEM0541844.1"/>
    </source>
</evidence>
<dbReference type="RefSeq" id="WP_342695070.1">
    <property type="nucleotide sequence ID" value="NZ_JBCGDO010000003.1"/>
</dbReference>
<protein>
    <submittedName>
        <fullName evidence="1">Uncharacterized protein</fullName>
    </submittedName>
</protein>
<reference evidence="1 2" key="1">
    <citation type="submission" date="2024-03" db="EMBL/GenBank/DDBJ databases">
        <title>Two novel species of the genus Flavobacterium exhibiting potentially degradation of complex polysaccharides.</title>
        <authorList>
            <person name="Lian X."/>
        </authorList>
    </citation>
    <scope>NUCLEOTIDE SEQUENCE [LARGE SCALE GENOMIC DNA]</scope>
    <source>
        <strain evidence="2">j3</strain>
    </source>
</reference>
<dbReference type="Proteomes" id="UP001460072">
    <property type="component" value="Unassembled WGS sequence"/>
</dbReference>
<dbReference type="EMBL" id="JBCGDO010000003">
    <property type="protein sequence ID" value="MEM0541844.1"/>
    <property type="molecule type" value="Genomic_DNA"/>
</dbReference>
<comment type="caution">
    <text evidence="1">The sequence shown here is derived from an EMBL/GenBank/DDBJ whole genome shotgun (WGS) entry which is preliminary data.</text>
</comment>
<accession>A0ABU9N291</accession>
<sequence length="185" mass="21410">MNQITFIQDTIELIKQFTLASKNSDIFALENLLEEKGIFEIEDDNLEIIEASKIDFLKWYHTKIKTTKINDVIYDQCIGCSFGKNIVILNLGTFPRMPQEFTDKTKAGLMLDSHNGKIHRIQFCFSFLKTDNKAVCDCVGEEYVKYIKQGFSKEEAIAMYDANPNSEYSYITKKIEEDEIDNIPF</sequence>
<organism evidence="1 2">
    <name type="scientific">Flavobacterium aureirubrum</name>
    <dbReference type="NCBI Taxonomy" id="3133147"/>
    <lineage>
        <taxon>Bacteria</taxon>
        <taxon>Pseudomonadati</taxon>
        <taxon>Bacteroidota</taxon>
        <taxon>Flavobacteriia</taxon>
        <taxon>Flavobacteriales</taxon>
        <taxon>Flavobacteriaceae</taxon>
        <taxon>Flavobacterium</taxon>
    </lineage>
</organism>
<evidence type="ECO:0000313" key="2">
    <source>
        <dbReference type="Proteomes" id="UP001460072"/>
    </source>
</evidence>
<name>A0ABU9N291_9FLAO</name>
<keyword evidence="2" id="KW-1185">Reference proteome</keyword>
<proteinExistence type="predicted"/>